<evidence type="ECO:0000313" key="4">
    <source>
        <dbReference type="Proteomes" id="UP001200022"/>
    </source>
</evidence>
<dbReference type="InterPro" id="IPR011990">
    <property type="entry name" value="TPR-like_helical_dom_sf"/>
</dbReference>
<gene>
    <name evidence="3" type="ORF">L3X39_07630</name>
</gene>
<comment type="caution">
    <text evidence="3">The sequence shown here is derived from an EMBL/GenBank/DDBJ whole genome shotgun (WGS) entry which is preliminary data.</text>
</comment>
<dbReference type="PROSITE" id="PS50005">
    <property type="entry name" value="TPR"/>
    <property type="match status" value="1"/>
</dbReference>
<reference evidence="3 4" key="1">
    <citation type="submission" date="2022-01" db="EMBL/GenBank/DDBJ databases">
        <title>Draft genome sequence of Sabulilitoribacter multivorans KCTC 32326.</title>
        <authorList>
            <person name="Oh J.-S."/>
        </authorList>
    </citation>
    <scope>NUCLEOTIDE SEQUENCE [LARGE SCALE GENOMIC DNA]</scope>
    <source>
        <strain evidence="3 4">M-M16</strain>
    </source>
</reference>
<name>A0ABS9IIG6_9FLAO</name>
<dbReference type="PIRSF" id="PIRSF030959">
    <property type="entry name" value="UCP030959"/>
    <property type="match status" value="1"/>
</dbReference>
<evidence type="ECO:0000256" key="2">
    <source>
        <dbReference type="SAM" id="Phobius"/>
    </source>
</evidence>
<keyword evidence="4" id="KW-1185">Reference proteome</keyword>
<keyword evidence="2" id="KW-1133">Transmembrane helix</keyword>
<sequence length="244" mass="29242">MYYYLILALQGYCIYHMYKNRNPYYWVFLILFLPLIGCVIYLITQVYNKRDAEKITSEITSIINPTKKVRDLEKRLEFAETYQNRLNLADAYLEIKDYNNAIPHYLEALKDTSQNNFYATTQLIEAYFNIEDCDKVIDYAEKIKDHPEFKKSRTQFLYGLALERIGNIEEAETNLRQIDIRYSYYEERLILAKFLLSIKKDEEAVEILKEVYKESQHMTKPNKRIYRATILEIEKLLKELNISI</sequence>
<proteinExistence type="predicted"/>
<organism evidence="3 4">
    <name type="scientific">Flaviramulus multivorans</name>
    <dbReference type="NCBI Taxonomy" id="1304750"/>
    <lineage>
        <taxon>Bacteria</taxon>
        <taxon>Pseudomonadati</taxon>
        <taxon>Bacteroidota</taxon>
        <taxon>Flavobacteriia</taxon>
        <taxon>Flavobacteriales</taxon>
        <taxon>Flavobacteriaceae</taxon>
        <taxon>Flaviramulus</taxon>
    </lineage>
</organism>
<keyword evidence="1" id="KW-0802">TPR repeat</keyword>
<dbReference type="Gene3D" id="1.25.40.10">
    <property type="entry name" value="Tetratricopeptide repeat domain"/>
    <property type="match status" value="1"/>
</dbReference>
<evidence type="ECO:0000256" key="1">
    <source>
        <dbReference type="PROSITE-ProRule" id="PRU00339"/>
    </source>
</evidence>
<evidence type="ECO:0000313" key="3">
    <source>
        <dbReference type="EMBL" id="MCF7560504.1"/>
    </source>
</evidence>
<dbReference type="InterPro" id="IPR019734">
    <property type="entry name" value="TPR_rpt"/>
</dbReference>
<feature type="transmembrane region" description="Helical" evidence="2">
    <location>
        <begin position="24"/>
        <end position="44"/>
    </location>
</feature>
<dbReference type="InterPro" id="IPR014562">
    <property type="entry name" value="UCP030959_TPR_rpt-cont"/>
</dbReference>
<keyword evidence="2" id="KW-0472">Membrane</keyword>
<accession>A0ABS9IIG6</accession>
<dbReference type="SUPFAM" id="SSF48452">
    <property type="entry name" value="TPR-like"/>
    <property type="match status" value="1"/>
</dbReference>
<evidence type="ECO:0008006" key="5">
    <source>
        <dbReference type="Google" id="ProtNLM"/>
    </source>
</evidence>
<feature type="repeat" description="TPR" evidence="1">
    <location>
        <begin position="82"/>
        <end position="115"/>
    </location>
</feature>
<protein>
    <recommendedName>
        <fullName evidence="5">Tetratricopeptide repeat protein</fullName>
    </recommendedName>
</protein>
<dbReference type="Proteomes" id="UP001200022">
    <property type="component" value="Unassembled WGS sequence"/>
</dbReference>
<dbReference type="EMBL" id="JAKKDV010000002">
    <property type="protein sequence ID" value="MCF7560504.1"/>
    <property type="molecule type" value="Genomic_DNA"/>
</dbReference>
<dbReference type="Pfam" id="PF13181">
    <property type="entry name" value="TPR_8"/>
    <property type="match status" value="1"/>
</dbReference>
<keyword evidence="2" id="KW-0812">Transmembrane</keyword>
<dbReference type="RefSeq" id="WP_237231181.1">
    <property type="nucleotide sequence ID" value="NZ_JAKKDV010000002.1"/>
</dbReference>